<feature type="transmembrane region" description="Helical" evidence="13">
    <location>
        <begin position="12"/>
        <end position="34"/>
    </location>
</feature>
<dbReference type="Pfam" id="PF03188">
    <property type="entry name" value="Cytochrom_B561"/>
    <property type="match status" value="1"/>
</dbReference>
<dbReference type="Proteomes" id="UP001408789">
    <property type="component" value="Unassembled WGS sequence"/>
</dbReference>
<evidence type="ECO:0000256" key="4">
    <source>
        <dbReference type="ARBA" id="ARBA00022617"/>
    </source>
</evidence>
<gene>
    <name evidence="15" type="ORF">SSX86_017683</name>
</gene>
<comment type="catalytic activity">
    <reaction evidence="12">
        <text>Fe(3+)(out) + L-ascorbate(in) = monodehydro-L-ascorbate radical(in) + Fe(2+)(out) + H(+)</text>
        <dbReference type="Rhea" id="RHEA:30403"/>
        <dbReference type="ChEBI" id="CHEBI:15378"/>
        <dbReference type="ChEBI" id="CHEBI:29033"/>
        <dbReference type="ChEBI" id="CHEBI:29034"/>
        <dbReference type="ChEBI" id="CHEBI:38290"/>
        <dbReference type="ChEBI" id="CHEBI:59513"/>
        <dbReference type="EC" id="7.2.1.3"/>
    </reaction>
</comment>
<dbReference type="PROSITE" id="PS50939">
    <property type="entry name" value="CYTOCHROME_B561"/>
    <property type="match status" value="1"/>
</dbReference>
<dbReference type="CDD" id="cd08766">
    <property type="entry name" value="Cyt_b561_ACYB-1_like"/>
    <property type="match status" value="1"/>
</dbReference>
<dbReference type="AlphaFoldDB" id="A0AAP0GVX0"/>
<keyword evidence="3" id="KW-0813">Transport</keyword>
<comment type="subcellular location">
    <subcellularLocation>
        <location evidence="2">Membrane</location>
        <topology evidence="2">Multi-pass membrane protein</topology>
    </subcellularLocation>
</comment>
<keyword evidence="7" id="KW-0249">Electron transport</keyword>
<dbReference type="InterPro" id="IPR006593">
    <property type="entry name" value="Cyt_b561/ferric_Rdtase_TM"/>
</dbReference>
<dbReference type="GO" id="GO:0140571">
    <property type="term" value="F:transmembrane ascorbate ferrireductase activity"/>
    <property type="evidence" value="ECO:0007669"/>
    <property type="project" value="UniProtKB-EC"/>
</dbReference>
<feature type="transmembrane region" description="Helical" evidence="13">
    <location>
        <begin position="196"/>
        <end position="218"/>
    </location>
</feature>
<feature type="transmembrane region" description="Helical" evidence="13">
    <location>
        <begin position="119"/>
        <end position="146"/>
    </location>
</feature>
<evidence type="ECO:0000256" key="9">
    <source>
        <dbReference type="ARBA" id="ARBA00023004"/>
    </source>
</evidence>
<feature type="domain" description="Cytochrome b561" evidence="14">
    <location>
        <begin position="18"/>
        <end position="217"/>
    </location>
</feature>
<evidence type="ECO:0000313" key="16">
    <source>
        <dbReference type="Proteomes" id="UP001408789"/>
    </source>
</evidence>
<comment type="cofactor">
    <cofactor evidence="1">
        <name>heme b</name>
        <dbReference type="ChEBI" id="CHEBI:60344"/>
    </cofactor>
</comment>
<keyword evidence="5 13" id="KW-0812">Transmembrane</keyword>
<dbReference type="PANTHER" id="PTHR10106">
    <property type="entry name" value="CYTOCHROME B561-RELATED"/>
    <property type="match status" value="1"/>
</dbReference>
<evidence type="ECO:0000256" key="2">
    <source>
        <dbReference type="ARBA" id="ARBA00004141"/>
    </source>
</evidence>
<dbReference type="GO" id="GO:0016020">
    <property type="term" value="C:membrane"/>
    <property type="evidence" value="ECO:0007669"/>
    <property type="project" value="UniProtKB-SubCell"/>
</dbReference>
<proteinExistence type="predicted"/>
<accession>A0AAP0GVX0</accession>
<reference evidence="15 16" key="1">
    <citation type="submission" date="2024-04" db="EMBL/GenBank/DDBJ databases">
        <title>The reference genome of an endangered Asteraceae, Deinandra increscens subsp. villosa, native to the Central Coast of California.</title>
        <authorList>
            <person name="Guilliams M."/>
            <person name="Hasenstab-Lehman K."/>
            <person name="Meyer R."/>
            <person name="Mcevoy S."/>
        </authorList>
    </citation>
    <scope>NUCLEOTIDE SEQUENCE [LARGE SCALE GENOMIC DNA]</scope>
    <source>
        <tissue evidence="15">Leaf</tissue>
    </source>
</reference>
<keyword evidence="6" id="KW-0479">Metal-binding</keyword>
<dbReference type="SMART" id="SM00665">
    <property type="entry name" value="B561"/>
    <property type="match status" value="1"/>
</dbReference>
<evidence type="ECO:0000256" key="10">
    <source>
        <dbReference type="ARBA" id="ARBA00023136"/>
    </source>
</evidence>
<dbReference type="GO" id="GO:0046872">
    <property type="term" value="F:metal ion binding"/>
    <property type="evidence" value="ECO:0007669"/>
    <property type="project" value="UniProtKB-KW"/>
</dbReference>
<dbReference type="EC" id="7.2.1.3" evidence="11"/>
<evidence type="ECO:0000256" key="5">
    <source>
        <dbReference type="ARBA" id="ARBA00022692"/>
    </source>
</evidence>
<sequence length="222" mass="25138">MAKGGSNFQMSAAPVTAFVHLLALSIAILTLVWLVKFHEGFAFESRWSAKIFNLHPLLMILGFLLFSGEAIVVYKAIPANRKAQKLIHLVLHFIALVAGIVGVYVVFKFHDKIHAPHVYTLHSWIGLSTICLFGLQWLLGFFTFWYPRAESTRRASMAPWHAFFGVVIFFMTIVTAETGLMQKFVFLKLRRSPEALVMNFTGLLILLFGIFVVLSVILPRRK</sequence>
<keyword evidence="9" id="KW-0408">Iron</keyword>
<evidence type="ECO:0000256" key="13">
    <source>
        <dbReference type="SAM" id="Phobius"/>
    </source>
</evidence>
<organism evidence="15 16">
    <name type="scientific">Deinandra increscens subsp. villosa</name>
    <dbReference type="NCBI Taxonomy" id="3103831"/>
    <lineage>
        <taxon>Eukaryota</taxon>
        <taxon>Viridiplantae</taxon>
        <taxon>Streptophyta</taxon>
        <taxon>Embryophyta</taxon>
        <taxon>Tracheophyta</taxon>
        <taxon>Spermatophyta</taxon>
        <taxon>Magnoliopsida</taxon>
        <taxon>eudicotyledons</taxon>
        <taxon>Gunneridae</taxon>
        <taxon>Pentapetalae</taxon>
        <taxon>asterids</taxon>
        <taxon>campanulids</taxon>
        <taxon>Asterales</taxon>
        <taxon>Asteraceae</taxon>
        <taxon>Asteroideae</taxon>
        <taxon>Heliantheae alliance</taxon>
        <taxon>Madieae</taxon>
        <taxon>Madiinae</taxon>
        <taxon>Deinandra</taxon>
    </lineage>
</organism>
<dbReference type="FunFam" id="1.20.120.1770:FF:000001">
    <property type="entry name" value="Cytochrome b reductase 1"/>
    <property type="match status" value="1"/>
</dbReference>
<keyword evidence="16" id="KW-1185">Reference proteome</keyword>
<evidence type="ECO:0000256" key="11">
    <source>
        <dbReference type="ARBA" id="ARBA00024225"/>
    </source>
</evidence>
<evidence type="ECO:0000256" key="7">
    <source>
        <dbReference type="ARBA" id="ARBA00022982"/>
    </source>
</evidence>
<evidence type="ECO:0000313" key="15">
    <source>
        <dbReference type="EMBL" id="KAK9063811.1"/>
    </source>
</evidence>
<keyword evidence="8 13" id="KW-1133">Transmembrane helix</keyword>
<dbReference type="Gene3D" id="1.20.120.1770">
    <property type="match status" value="1"/>
</dbReference>
<name>A0AAP0GVX0_9ASTR</name>
<evidence type="ECO:0000256" key="12">
    <source>
        <dbReference type="ARBA" id="ARBA00051575"/>
    </source>
</evidence>
<dbReference type="InterPro" id="IPR043205">
    <property type="entry name" value="CYB561/CYBRD1-like"/>
</dbReference>
<evidence type="ECO:0000256" key="8">
    <source>
        <dbReference type="ARBA" id="ARBA00022989"/>
    </source>
</evidence>
<protein>
    <recommendedName>
        <fullName evidence="11">ascorbate ferrireductase (transmembrane)</fullName>
        <ecNumber evidence="11">7.2.1.3</ecNumber>
    </recommendedName>
</protein>
<feature type="transmembrane region" description="Helical" evidence="13">
    <location>
        <begin position="54"/>
        <end position="74"/>
    </location>
</feature>
<keyword evidence="10 13" id="KW-0472">Membrane</keyword>
<feature type="transmembrane region" description="Helical" evidence="13">
    <location>
        <begin position="158"/>
        <end position="176"/>
    </location>
</feature>
<dbReference type="EMBL" id="JBCNJP010000018">
    <property type="protein sequence ID" value="KAK9063811.1"/>
    <property type="molecule type" value="Genomic_DNA"/>
</dbReference>
<evidence type="ECO:0000256" key="1">
    <source>
        <dbReference type="ARBA" id="ARBA00001970"/>
    </source>
</evidence>
<keyword evidence="4" id="KW-0349">Heme</keyword>
<evidence type="ECO:0000256" key="6">
    <source>
        <dbReference type="ARBA" id="ARBA00022723"/>
    </source>
</evidence>
<evidence type="ECO:0000256" key="3">
    <source>
        <dbReference type="ARBA" id="ARBA00022448"/>
    </source>
</evidence>
<dbReference type="PANTHER" id="PTHR10106:SF43">
    <property type="entry name" value="CYTOCHROME B561 FAMILY PROTEIN, EXPRESSED"/>
    <property type="match status" value="1"/>
</dbReference>
<evidence type="ECO:0000259" key="14">
    <source>
        <dbReference type="PROSITE" id="PS50939"/>
    </source>
</evidence>
<feature type="transmembrane region" description="Helical" evidence="13">
    <location>
        <begin position="86"/>
        <end position="107"/>
    </location>
</feature>
<comment type="caution">
    <text evidence="15">The sequence shown here is derived from an EMBL/GenBank/DDBJ whole genome shotgun (WGS) entry which is preliminary data.</text>
</comment>